<reference evidence="5 6" key="1">
    <citation type="submission" date="2019-01" db="EMBL/GenBank/DDBJ databases">
        <title>A draft genome assembly of the solar-powered sea slug Elysia chlorotica.</title>
        <authorList>
            <person name="Cai H."/>
            <person name="Li Q."/>
            <person name="Fang X."/>
            <person name="Li J."/>
            <person name="Curtis N.E."/>
            <person name="Altenburger A."/>
            <person name="Shibata T."/>
            <person name="Feng M."/>
            <person name="Maeda T."/>
            <person name="Schwartz J.A."/>
            <person name="Shigenobu S."/>
            <person name="Lundholm N."/>
            <person name="Nishiyama T."/>
            <person name="Yang H."/>
            <person name="Hasebe M."/>
            <person name="Li S."/>
            <person name="Pierce S.K."/>
            <person name="Wang J."/>
        </authorList>
    </citation>
    <scope>NUCLEOTIDE SEQUENCE [LARGE SCALE GENOMIC DNA]</scope>
    <source>
        <strain evidence="5">EC2010</strain>
        <tissue evidence="5">Whole organism of an adult</tissue>
    </source>
</reference>
<dbReference type="CDD" id="cd06661">
    <property type="entry name" value="GGCT_like"/>
    <property type="match status" value="1"/>
</dbReference>
<proteinExistence type="predicted"/>
<gene>
    <name evidence="5" type="ORF">EGW08_008074</name>
</gene>
<dbReference type="InterPro" id="IPR017939">
    <property type="entry name" value="G-Glutamylcylcotransferase"/>
</dbReference>
<comment type="caution">
    <text evidence="5">The sequence shown here is derived from an EMBL/GenBank/DDBJ whole genome shotgun (WGS) entry which is preliminary data.</text>
</comment>
<dbReference type="PANTHER" id="PTHR12935:SF0">
    <property type="entry name" value="GAMMA-GLUTAMYLCYCLOTRANSFERASE"/>
    <property type="match status" value="1"/>
</dbReference>
<dbReference type="GO" id="GO:0003839">
    <property type="term" value="F:gamma-glutamylcyclotransferase activity"/>
    <property type="evidence" value="ECO:0007669"/>
    <property type="project" value="UniProtKB-EC"/>
</dbReference>
<evidence type="ECO:0000256" key="4">
    <source>
        <dbReference type="PIRSR" id="PIRSR617939-2"/>
    </source>
</evidence>
<dbReference type="OrthoDB" id="2924818at2759"/>
<dbReference type="EMBL" id="RQTK01000215">
    <property type="protein sequence ID" value="RUS84187.1"/>
    <property type="molecule type" value="Genomic_DNA"/>
</dbReference>
<evidence type="ECO:0000256" key="3">
    <source>
        <dbReference type="PIRSR" id="PIRSR617939-1"/>
    </source>
</evidence>
<dbReference type="Proteomes" id="UP000271974">
    <property type="component" value="Unassembled WGS sequence"/>
</dbReference>
<evidence type="ECO:0000313" key="5">
    <source>
        <dbReference type="EMBL" id="RUS84187.1"/>
    </source>
</evidence>
<feature type="active site" description="Proton acceptor" evidence="3">
    <location>
        <position position="124"/>
    </location>
</feature>
<keyword evidence="6" id="KW-1185">Reference proteome</keyword>
<keyword evidence="2" id="KW-0456">Lyase</keyword>
<evidence type="ECO:0000256" key="1">
    <source>
        <dbReference type="ARBA" id="ARBA00012346"/>
    </source>
</evidence>
<dbReference type="Gene3D" id="3.10.490.10">
    <property type="entry name" value="Gamma-glutamyl cyclotransferase-like"/>
    <property type="match status" value="1"/>
</dbReference>
<dbReference type="InterPro" id="IPR013024">
    <property type="entry name" value="GGCT-like"/>
</dbReference>
<name>A0A3S0ZQ30_ELYCH</name>
<dbReference type="Pfam" id="PF13772">
    <property type="entry name" value="AIG2_2"/>
    <property type="match status" value="1"/>
</dbReference>
<feature type="binding site" evidence="4">
    <location>
        <position position="172"/>
    </location>
    <ligand>
        <name>substrate</name>
    </ligand>
</feature>
<sequence length="224" mass="25290">MVSSHCLCVTARTTVRQIQRLFVHIQPHQLQNMANQTVNGTFMYFSYGSNLLRERILINNPSAKFFGVGRLQGYTLAFGSPEGTSSKRWLGGGATILKVDRPSSVYGVIWVVDNSDMKNLDRQEACYRSLQVDVELTSKTQHSTEQTLAEMVQCRTYEMPNGIGNSLPSPHYKKVILMGARQNGLPDDYISFLEQLPDNEVTEEPVGYKRVMEMLKKMNGESSR</sequence>
<organism evidence="5 6">
    <name type="scientific">Elysia chlorotica</name>
    <name type="common">Eastern emerald elysia</name>
    <name type="synonym">Sea slug</name>
    <dbReference type="NCBI Taxonomy" id="188477"/>
    <lineage>
        <taxon>Eukaryota</taxon>
        <taxon>Metazoa</taxon>
        <taxon>Spiralia</taxon>
        <taxon>Lophotrochozoa</taxon>
        <taxon>Mollusca</taxon>
        <taxon>Gastropoda</taxon>
        <taxon>Heterobranchia</taxon>
        <taxon>Euthyneura</taxon>
        <taxon>Panpulmonata</taxon>
        <taxon>Sacoglossa</taxon>
        <taxon>Placobranchoidea</taxon>
        <taxon>Plakobranchidae</taxon>
        <taxon>Elysia</taxon>
    </lineage>
</organism>
<dbReference type="STRING" id="188477.A0A3S0ZQ30"/>
<feature type="binding site" evidence="4">
    <location>
        <begin position="44"/>
        <end position="49"/>
    </location>
    <ligand>
        <name>substrate</name>
    </ligand>
</feature>
<dbReference type="InterPro" id="IPR036568">
    <property type="entry name" value="GGCT-like_sf"/>
</dbReference>
<dbReference type="SUPFAM" id="SSF110857">
    <property type="entry name" value="Gamma-glutamyl cyclotransferase-like"/>
    <property type="match status" value="1"/>
</dbReference>
<protein>
    <recommendedName>
        <fullName evidence="1">gamma-glutamylcyclotransferase</fullName>
        <ecNumber evidence="1">4.3.2.9</ecNumber>
    </recommendedName>
</protein>
<evidence type="ECO:0000313" key="6">
    <source>
        <dbReference type="Proteomes" id="UP000271974"/>
    </source>
</evidence>
<dbReference type="AlphaFoldDB" id="A0A3S0ZQ30"/>
<dbReference type="PANTHER" id="PTHR12935">
    <property type="entry name" value="GAMMA-GLUTAMYLCYCLOTRANSFERASE"/>
    <property type="match status" value="1"/>
</dbReference>
<dbReference type="EC" id="4.3.2.9" evidence="1"/>
<accession>A0A3S0ZQ30</accession>
<evidence type="ECO:0000256" key="2">
    <source>
        <dbReference type="ARBA" id="ARBA00023239"/>
    </source>
</evidence>